<proteinExistence type="predicted"/>
<gene>
    <name evidence="1" type="ORF">METZ01_LOCUS494371</name>
</gene>
<reference evidence="1" key="1">
    <citation type="submission" date="2018-05" db="EMBL/GenBank/DDBJ databases">
        <authorList>
            <person name="Lanie J.A."/>
            <person name="Ng W.-L."/>
            <person name="Kazmierczak K.M."/>
            <person name="Andrzejewski T.M."/>
            <person name="Davidsen T.M."/>
            <person name="Wayne K.J."/>
            <person name="Tettelin H."/>
            <person name="Glass J.I."/>
            <person name="Rusch D."/>
            <person name="Podicherti R."/>
            <person name="Tsui H.-C.T."/>
            <person name="Winkler M.E."/>
        </authorList>
    </citation>
    <scope>NUCLEOTIDE SEQUENCE</scope>
</reference>
<evidence type="ECO:0000313" key="1">
    <source>
        <dbReference type="EMBL" id="SVE41517.1"/>
    </source>
</evidence>
<dbReference type="EMBL" id="UINC01215700">
    <property type="protein sequence ID" value="SVE41517.1"/>
    <property type="molecule type" value="Genomic_DNA"/>
</dbReference>
<organism evidence="1">
    <name type="scientific">marine metagenome</name>
    <dbReference type="NCBI Taxonomy" id="408172"/>
    <lineage>
        <taxon>unclassified sequences</taxon>
        <taxon>metagenomes</taxon>
        <taxon>ecological metagenomes</taxon>
    </lineage>
</organism>
<dbReference type="AlphaFoldDB" id="A0A383DAG5"/>
<protein>
    <submittedName>
        <fullName evidence="1">Uncharacterized protein</fullName>
    </submittedName>
</protein>
<sequence length="38" mass="4154">MKEAKITAPKKGAETPLDAKVQIPGFGVMTRKQVQRSI</sequence>
<feature type="non-terminal residue" evidence="1">
    <location>
        <position position="38"/>
    </location>
</feature>
<name>A0A383DAG5_9ZZZZ</name>
<accession>A0A383DAG5</accession>